<proteinExistence type="predicted"/>
<protein>
    <submittedName>
        <fullName evidence="1">Alkanesulfonate monooxygenase SsuD/methylene tetrahydromethanopterin reductase-like flavin-dependent oxidoreductase (Luciferase family)</fullName>
    </submittedName>
</protein>
<reference evidence="1 2" key="1">
    <citation type="submission" date="2020-08" db="EMBL/GenBank/DDBJ databases">
        <title>Sequencing the genomes of 1000 actinobacteria strains.</title>
        <authorList>
            <person name="Klenk H.-P."/>
        </authorList>
    </citation>
    <scope>NUCLEOTIDE SEQUENCE [LARGE SCALE GENOMIC DNA]</scope>
    <source>
        <strain evidence="1 2">DSM 43023</strain>
    </source>
</reference>
<dbReference type="Gene3D" id="3.20.20.30">
    <property type="entry name" value="Luciferase-like domain"/>
    <property type="match status" value="1"/>
</dbReference>
<dbReference type="RefSeq" id="WP_221465364.1">
    <property type="nucleotide sequence ID" value="NZ_BAABEK010000014.1"/>
</dbReference>
<dbReference type="GO" id="GO:0016705">
    <property type="term" value="F:oxidoreductase activity, acting on paired donors, with incorporation or reduction of molecular oxygen"/>
    <property type="evidence" value="ECO:0007669"/>
    <property type="project" value="InterPro"/>
</dbReference>
<keyword evidence="1" id="KW-0560">Oxidoreductase</keyword>
<sequence length="51" mass="5430">MVGSPAQLVERIGEFAAIGATRVHLRLIDMADLDHLELIAAEVLPHLGGGR</sequence>
<organism evidence="1 2">
    <name type="scientific">Streptosporangium album</name>
    <dbReference type="NCBI Taxonomy" id="47479"/>
    <lineage>
        <taxon>Bacteria</taxon>
        <taxon>Bacillati</taxon>
        <taxon>Actinomycetota</taxon>
        <taxon>Actinomycetes</taxon>
        <taxon>Streptosporangiales</taxon>
        <taxon>Streptosporangiaceae</taxon>
        <taxon>Streptosporangium</taxon>
    </lineage>
</organism>
<evidence type="ECO:0000313" key="2">
    <source>
        <dbReference type="Proteomes" id="UP000534286"/>
    </source>
</evidence>
<accession>A0A7W7RTS7</accession>
<evidence type="ECO:0000313" key="1">
    <source>
        <dbReference type="EMBL" id="MBB4938005.1"/>
    </source>
</evidence>
<keyword evidence="2" id="KW-1185">Reference proteome</keyword>
<dbReference type="Proteomes" id="UP000534286">
    <property type="component" value="Unassembled WGS sequence"/>
</dbReference>
<comment type="caution">
    <text evidence="1">The sequence shown here is derived from an EMBL/GenBank/DDBJ whole genome shotgun (WGS) entry which is preliminary data.</text>
</comment>
<dbReference type="InterPro" id="IPR036661">
    <property type="entry name" value="Luciferase-like_sf"/>
</dbReference>
<dbReference type="GO" id="GO:0004497">
    <property type="term" value="F:monooxygenase activity"/>
    <property type="evidence" value="ECO:0007669"/>
    <property type="project" value="UniProtKB-KW"/>
</dbReference>
<dbReference type="AlphaFoldDB" id="A0A7W7RTS7"/>
<gene>
    <name evidence="1" type="ORF">FHR32_002310</name>
</gene>
<dbReference type="SUPFAM" id="SSF51679">
    <property type="entry name" value="Bacterial luciferase-like"/>
    <property type="match status" value="1"/>
</dbReference>
<name>A0A7W7RTS7_9ACTN</name>
<keyword evidence="1" id="KW-0503">Monooxygenase</keyword>
<dbReference type="EMBL" id="JACHJU010000001">
    <property type="protein sequence ID" value="MBB4938005.1"/>
    <property type="molecule type" value="Genomic_DNA"/>
</dbReference>